<name>A0AAP5LNY0_PAEAM</name>
<dbReference type="RefSeq" id="WP_310144225.1">
    <property type="nucleotide sequence ID" value="NZ_JAVDTR010000015.1"/>
</dbReference>
<proteinExistence type="predicted"/>
<gene>
    <name evidence="2" type="ORF">J2W91_004708</name>
</gene>
<dbReference type="EMBL" id="JAVDTR010000015">
    <property type="protein sequence ID" value="MDR6726202.1"/>
    <property type="molecule type" value="Genomic_DNA"/>
</dbReference>
<organism evidence="2 3">
    <name type="scientific">Paenibacillus amylolyticus</name>
    <dbReference type="NCBI Taxonomy" id="1451"/>
    <lineage>
        <taxon>Bacteria</taxon>
        <taxon>Bacillati</taxon>
        <taxon>Bacillota</taxon>
        <taxon>Bacilli</taxon>
        <taxon>Bacillales</taxon>
        <taxon>Paenibacillaceae</taxon>
        <taxon>Paenibacillus</taxon>
    </lineage>
</organism>
<accession>A0AAP5LNY0</accession>
<evidence type="ECO:0000313" key="2">
    <source>
        <dbReference type="EMBL" id="MDR6726202.1"/>
    </source>
</evidence>
<evidence type="ECO:0000259" key="1">
    <source>
        <dbReference type="Pfam" id="PF20335"/>
    </source>
</evidence>
<evidence type="ECO:0000313" key="3">
    <source>
        <dbReference type="Proteomes" id="UP001254832"/>
    </source>
</evidence>
<comment type="caution">
    <text evidence="2">The sequence shown here is derived from an EMBL/GenBank/DDBJ whole genome shotgun (WGS) entry which is preliminary data.</text>
</comment>
<protein>
    <recommendedName>
        <fullName evidence="1">DUF6630 domain-containing protein</fullName>
    </recommendedName>
</protein>
<dbReference type="Proteomes" id="UP001254832">
    <property type="component" value="Unassembled WGS sequence"/>
</dbReference>
<feature type="domain" description="DUF6630" evidence="1">
    <location>
        <begin position="48"/>
        <end position="169"/>
    </location>
</feature>
<dbReference type="InterPro" id="IPR046582">
    <property type="entry name" value="DUF6630"/>
</dbReference>
<sequence length="188" mass="21886">MNRWKTYIQGIFNVIAGTKKEEKKITVPPTLNGSNHSIQEKDLVPLIFKDPLDVDKILNDPDESIAYFSMLKYGTSEEKFLILDWKGEFSHEITDYMAEYERSYSVKLASEHEFRRLSELEYDYLPDKIKAVNKVIAPEGYGLFTFPTLDDTYALFISELEHKEALTQVDLLEDENSPDEASYIQYYV</sequence>
<reference evidence="2" key="1">
    <citation type="submission" date="2023-07" db="EMBL/GenBank/DDBJ databases">
        <title>Sorghum-associated microbial communities from plants grown in Nebraska, USA.</title>
        <authorList>
            <person name="Schachtman D."/>
        </authorList>
    </citation>
    <scope>NUCLEOTIDE SEQUENCE</scope>
    <source>
        <strain evidence="2">BE80</strain>
    </source>
</reference>
<dbReference type="Pfam" id="PF20335">
    <property type="entry name" value="DUF6630"/>
    <property type="match status" value="1"/>
</dbReference>
<dbReference type="AlphaFoldDB" id="A0AAP5LNY0"/>